<keyword evidence="1" id="KW-0614">Plasmid</keyword>
<dbReference type="Proteomes" id="UP000001976">
    <property type="component" value="Plasmid pSymA"/>
</dbReference>
<dbReference type="EMBL" id="AE006469">
    <property type="protein sequence ID" value="AAK65051.1"/>
    <property type="molecule type" value="Genomic_DNA"/>
</dbReference>
<dbReference type="EnsemblBacteria" id="AAK65051">
    <property type="protein sequence ID" value="AAK65051"/>
    <property type="gene ID" value="SMa0740"/>
</dbReference>
<dbReference type="PIR" id="A95311">
    <property type="entry name" value="A95311"/>
</dbReference>
<protein>
    <submittedName>
        <fullName evidence="1">Uncharacterized protein</fullName>
    </submittedName>
</protein>
<keyword evidence="2" id="KW-1185">Reference proteome</keyword>
<dbReference type="HOGENOM" id="CLU_1979789_0_0_5"/>
<evidence type="ECO:0000313" key="1">
    <source>
        <dbReference type="EMBL" id="AAK65051.1"/>
    </source>
</evidence>
<geneLocation type="plasmid" evidence="1 2">
    <name>pSymA</name>
</geneLocation>
<reference evidence="2" key="2">
    <citation type="journal article" date="2001" name="Science">
        <title>The composite genome of the legume symbiont Sinorhizobium meliloti.</title>
        <authorList>
            <person name="Galibert F."/>
            <person name="Finan T.M."/>
            <person name="Long S.R."/>
            <person name="Puehler A."/>
            <person name="Abola P."/>
            <person name="Ampe F."/>
            <person name="Barloy-Hubler F."/>
            <person name="Barnett M.J."/>
            <person name="Becker A."/>
            <person name="Boistard P."/>
            <person name="Bothe G."/>
            <person name="Boutry M."/>
            <person name="Bowser L."/>
            <person name="Buhrmester J."/>
            <person name="Cadieu E."/>
            <person name="Capela D."/>
            <person name="Chain P."/>
            <person name="Cowie A."/>
            <person name="Davis R.W."/>
            <person name="Dreano S."/>
            <person name="Federspiel N.A."/>
            <person name="Fisher R.F."/>
            <person name="Gloux S."/>
            <person name="Godrie T."/>
            <person name="Goffeau A."/>
            <person name="Golding B."/>
            <person name="Gouzy J."/>
            <person name="Gurjal M."/>
            <person name="Hernandez-Lucas I."/>
            <person name="Hong A."/>
            <person name="Huizar L."/>
            <person name="Hyman R.W."/>
            <person name="Jones T."/>
            <person name="Kahn D."/>
            <person name="Kahn M.L."/>
            <person name="Kalman S."/>
            <person name="Keating D.H."/>
            <person name="Kiss E."/>
            <person name="Komp C."/>
            <person name="Lelaure V."/>
            <person name="Masuy D."/>
            <person name="Palm C."/>
            <person name="Peck M.C."/>
            <person name="Pohl T.M."/>
            <person name="Portetelle D."/>
            <person name="Purnelle B."/>
            <person name="Ramsperger U."/>
            <person name="Surzycki R."/>
            <person name="Thebault P."/>
            <person name="Vandenbol M."/>
            <person name="Vorhoelter F.J."/>
            <person name="Weidner S."/>
            <person name="Wells D.H."/>
            <person name="Wong K."/>
            <person name="Yeh K.-C."/>
            <person name="Batut J."/>
        </authorList>
    </citation>
    <scope>NUCLEOTIDE SEQUENCE [LARGE SCALE GENOMIC DNA]</scope>
    <source>
        <strain evidence="2">1021</strain>
        <plasmid evidence="2">Plasmid pSymA</plasmid>
    </source>
</reference>
<accession>Q92ZQ6</accession>
<dbReference type="AlphaFoldDB" id="Q92ZQ6"/>
<name>Q92ZQ6_RHIME</name>
<sequence length="126" mass="13766">MFKSSGSHLAGKLEIAAPNVNARRPSCLLRTRIRAMAVPDPVQSIAALDEPPIYFAAVGAKTDTDEPLISIALSDVAPDGRDAARIDQARLPRPFRTDRCRHLRLSIFANFPAHLHRAAHTVACDF</sequence>
<organism evidence="1 2">
    <name type="scientific">Rhizobium meliloti (strain 1021)</name>
    <name type="common">Ensifer meliloti</name>
    <name type="synonym">Sinorhizobium meliloti</name>
    <dbReference type="NCBI Taxonomy" id="266834"/>
    <lineage>
        <taxon>Bacteria</taxon>
        <taxon>Pseudomonadati</taxon>
        <taxon>Pseudomonadota</taxon>
        <taxon>Alphaproteobacteria</taxon>
        <taxon>Hyphomicrobiales</taxon>
        <taxon>Rhizobiaceae</taxon>
        <taxon>Sinorhizobium/Ensifer group</taxon>
        <taxon>Sinorhizobium</taxon>
    </lineage>
</organism>
<reference evidence="1 2" key="1">
    <citation type="journal article" date="2001" name="Proc. Natl. Acad. Sci. U.S.A.">
        <title>Nucleotide sequence and predicted functions of the entire Sinorhizobium meliloti pSymA megaplasmid.</title>
        <authorList>
            <person name="Barnett M.J."/>
            <person name="Fisher R.F."/>
            <person name="Jones T."/>
            <person name="Komp C."/>
            <person name="Abola A.P."/>
            <person name="Barloy-Hubler F."/>
            <person name="Bowser L."/>
            <person name="Capela D."/>
            <person name="Galibert F."/>
            <person name="Gouzy J."/>
            <person name="Gurjal M."/>
            <person name="Hong A."/>
            <person name="Huizar L."/>
            <person name="Hyman R.W."/>
            <person name="Kahn D."/>
            <person name="Kahn M.L."/>
            <person name="Kalman S."/>
            <person name="Keating D.H."/>
            <person name="Palm C."/>
            <person name="Peck M.C."/>
            <person name="Surzycki R."/>
            <person name="Wells D.H."/>
            <person name="Yeh K.-C."/>
            <person name="Davis R.W."/>
            <person name="Federspiel N.A."/>
            <person name="Long S.R."/>
        </authorList>
    </citation>
    <scope>NUCLEOTIDE SEQUENCE [LARGE SCALE GENOMIC DNA]</scope>
    <source>
        <strain evidence="1 2">1021</strain>
        <plasmid evidence="2">Plasmid pSymA</plasmid>
    </source>
</reference>
<evidence type="ECO:0000313" key="2">
    <source>
        <dbReference type="Proteomes" id="UP000001976"/>
    </source>
</evidence>
<gene>
    <name evidence="1" type="ORF">SMa0740</name>
</gene>
<proteinExistence type="predicted"/>
<dbReference type="KEGG" id="sme:SMa0740"/>